<evidence type="ECO:0000259" key="2">
    <source>
        <dbReference type="Pfam" id="PF07695"/>
    </source>
</evidence>
<dbReference type="Proteomes" id="UP000192907">
    <property type="component" value="Unassembled WGS sequence"/>
</dbReference>
<feature type="transmembrane region" description="Helical" evidence="1">
    <location>
        <begin position="230"/>
        <end position="250"/>
    </location>
</feature>
<evidence type="ECO:0000313" key="4">
    <source>
        <dbReference type="Proteomes" id="UP000192907"/>
    </source>
</evidence>
<protein>
    <submittedName>
        <fullName evidence="3">7TM diverse intracellular signalling</fullName>
    </submittedName>
</protein>
<sequence>MAGITSHILGQILVVFILCLPRSATSAISDLPINHAHFNDKNEVILDGAWQVFENYNLIEQGEAVPTFLTRTELDWQALGIVQKYPKGTHISLRYFLKGLPSRKHGYALFARFHLPSLIRIYPLGGKRRSLQARVGFPARDFQSEGYGYGIKMVPFVSEGPDQVWVFEIFQSNYRPLYGGSPEFKVLPGELLERELTSPVFSDIICLGSLLILGLYNFMIYVNFRRDITALTLGLTCFASSLRVVGSSYWLRQTYLYKESWEQVAGVLEYLSIFIAPLFFVLYVANLFPKTLPKNLRNGIVGLFLLACTTILIYFDRPFQYLTYYQLILVVGIIFGVLIPLVRASLLKIPGARFILISSALPLFTIGTDILISQGVLNWSYLTGYSMTLFFLLQSHLVGSRLSESYNRVYALNSELTEGNNKNLALIGELKKLIYPHQVTMITENKSRLEETMPTGKHLAACISFDIQSSSTLGHSENYPFFESVLKRCHRVMMRNYDPHSLNAHARDG</sequence>
<evidence type="ECO:0000256" key="1">
    <source>
        <dbReference type="SAM" id="Phobius"/>
    </source>
</evidence>
<organism evidence="3 4">
    <name type="scientific">Pseudobacteriovorax antillogorgiicola</name>
    <dbReference type="NCBI Taxonomy" id="1513793"/>
    <lineage>
        <taxon>Bacteria</taxon>
        <taxon>Pseudomonadati</taxon>
        <taxon>Bdellovibrionota</taxon>
        <taxon>Oligoflexia</taxon>
        <taxon>Oligoflexales</taxon>
        <taxon>Pseudobacteriovoracaceae</taxon>
        <taxon>Pseudobacteriovorax</taxon>
    </lineage>
</organism>
<dbReference type="Pfam" id="PF07695">
    <property type="entry name" value="7TMR-DISM_7TM"/>
    <property type="match status" value="1"/>
</dbReference>
<keyword evidence="4" id="KW-1185">Reference proteome</keyword>
<name>A0A1Y6B6Y0_9BACT</name>
<dbReference type="AlphaFoldDB" id="A0A1Y6B6Y0"/>
<feature type="transmembrane region" description="Helical" evidence="1">
    <location>
        <begin position="379"/>
        <end position="398"/>
    </location>
</feature>
<feature type="domain" description="7TM-DISM receptor extracellular" evidence="2">
    <location>
        <begin position="203"/>
        <end position="395"/>
    </location>
</feature>
<feature type="transmembrane region" description="Helical" evidence="1">
    <location>
        <begin position="354"/>
        <end position="373"/>
    </location>
</feature>
<dbReference type="InterPro" id="IPR011623">
    <property type="entry name" value="7TMR_DISM_rcpt_extracell_dom1"/>
</dbReference>
<dbReference type="EMBL" id="FWZT01000002">
    <property type="protein sequence ID" value="SME95772.1"/>
    <property type="molecule type" value="Genomic_DNA"/>
</dbReference>
<dbReference type="RefSeq" id="WP_132315294.1">
    <property type="nucleotide sequence ID" value="NZ_SLZT01000002.1"/>
</dbReference>
<feature type="transmembrane region" description="Helical" evidence="1">
    <location>
        <begin position="200"/>
        <end position="218"/>
    </location>
</feature>
<dbReference type="STRING" id="1513793.SAMN06296036_102237"/>
<proteinExistence type="predicted"/>
<keyword evidence="1" id="KW-1133">Transmembrane helix</keyword>
<feature type="transmembrane region" description="Helical" evidence="1">
    <location>
        <begin position="270"/>
        <end position="289"/>
    </location>
</feature>
<keyword evidence="1" id="KW-0812">Transmembrane</keyword>
<accession>A0A1Y6B6Y0</accession>
<feature type="transmembrane region" description="Helical" evidence="1">
    <location>
        <begin position="321"/>
        <end position="342"/>
    </location>
</feature>
<feature type="transmembrane region" description="Helical" evidence="1">
    <location>
        <begin position="296"/>
        <end position="315"/>
    </location>
</feature>
<keyword evidence="1" id="KW-0472">Membrane</keyword>
<gene>
    <name evidence="3" type="ORF">SAMN06296036_102237</name>
</gene>
<evidence type="ECO:0000313" key="3">
    <source>
        <dbReference type="EMBL" id="SME95772.1"/>
    </source>
</evidence>
<reference evidence="4" key="1">
    <citation type="submission" date="2017-04" db="EMBL/GenBank/DDBJ databases">
        <authorList>
            <person name="Varghese N."/>
            <person name="Submissions S."/>
        </authorList>
    </citation>
    <scope>NUCLEOTIDE SEQUENCE [LARGE SCALE GENOMIC DNA]</scope>
    <source>
        <strain evidence="4">RKEM611</strain>
    </source>
</reference>